<proteinExistence type="predicted"/>
<dbReference type="STRING" id="1692.BMAGN_0880"/>
<evidence type="ECO:0000313" key="4">
    <source>
        <dbReference type="Proteomes" id="UP000029052"/>
    </source>
</evidence>
<dbReference type="Pfam" id="PF19877">
    <property type="entry name" value="DUF6350"/>
    <property type="match status" value="1"/>
</dbReference>
<name>A0A087BA39_9BIFI</name>
<feature type="compositionally biased region" description="Polar residues" evidence="1">
    <location>
        <begin position="438"/>
        <end position="459"/>
    </location>
</feature>
<dbReference type="Proteomes" id="UP000029052">
    <property type="component" value="Unassembled WGS sequence"/>
</dbReference>
<dbReference type="eggNOG" id="ENOG5033EIZ">
    <property type="taxonomic scope" value="Bacteria"/>
</dbReference>
<feature type="transmembrane region" description="Helical" evidence="2">
    <location>
        <begin position="12"/>
        <end position="37"/>
    </location>
</feature>
<protein>
    <submittedName>
        <fullName evidence="3">Uncharacterized protein</fullName>
    </submittedName>
</protein>
<dbReference type="EMBL" id="JGZB01000006">
    <property type="protein sequence ID" value="KFI67889.1"/>
    <property type="molecule type" value="Genomic_DNA"/>
</dbReference>
<accession>A0A087BA39</accession>
<keyword evidence="2" id="KW-0472">Membrane</keyword>
<feature type="transmembrane region" description="Helical" evidence="2">
    <location>
        <begin position="169"/>
        <end position="200"/>
    </location>
</feature>
<evidence type="ECO:0000256" key="1">
    <source>
        <dbReference type="SAM" id="MobiDB-lite"/>
    </source>
</evidence>
<feature type="transmembrane region" description="Helical" evidence="2">
    <location>
        <begin position="326"/>
        <end position="354"/>
    </location>
</feature>
<gene>
    <name evidence="3" type="ORF">BMAGN_0880</name>
</gene>
<comment type="caution">
    <text evidence="3">The sequence shown here is derived from an EMBL/GenBank/DDBJ whole genome shotgun (WGS) entry which is preliminary data.</text>
</comment>
<evidence type="ECO:0000313" key="3">
    <source>
        <dbReference type="EMBL" id="KFI67889.1"/>
    </source>
</evidence>
<feature type="transmembrane region" description="Helical" evidence="2">
    <location>
        <begin position="71"/>
        <end position="91"/>
    </location>
</feature>
<dbReference type="AlphaFoldDB" id="A0A087BA39"/>
<feature type="transmembrane region" description="Helical" evidence="2">
    <location>
        <begin position="128"/>
        <end position="148"/>
    </location>
</feature>
<feature type="transmembrane region" description="Helical" evidence="2">
    <location>
        <begin position="103"/>
        <end position="122"/>
    </location>
</feature>
<reference evidence="3 4" key="1">
    <citation type="submission" date="2014-03" db="EMBL/GenBank/DDBJ databases">
        <title>Genomics of Bifidobacteria.</title>
        <authorList>
            <person name="Ventura M."/>
            <person name="Milani C."/>
            <person name="Lugli G.A."/>
        </authorList>
    </citation>
    <scope>NUCLEOTIDE SEQUENCE [LARGE SCALE GENOMIC DNA]</scope>
    <source>
        <strain evidence="3 4">LMG 11591</strain>
    </source>
</reference>
<evidence type="ECO:0000256" key="2">
    <source>
        <dbReference type="SAM" id="Phobius"/>
    </source>
</evidence>
<keyword evidence="2" id="KW-0812">Transmembrane</keyword>
<feature type="transmembrane region" description="Helical" evidence="2">
    <location>
        <begin position="255"/>
        <end position="274"/>
    </location>
</feature>
<feature type="transmembrane region" description="Helical" evidence="2">
    <location>
        <begin position="220"/>
        <end position="243"/>
    </location>
</feature>
<feature type="transmembrane region" description="Helical" evidence="2">
    <location>
        <begin position="286"/>
        <end position="305"/>
    </location>
</feature>
<sequence length="497" mass="52961">MRKSITPYLRGVAVSVVAMLLFTVPVGLMLSLALLVITMEEGAASLTGFSVPLTKAMTLAAQGVGFHANGVVMGVTPLLLTILLIVLIRAVALKFKATMRSYAGGLVAWLLLDLVMTAGLSVTVNDSWWLVLVKGAVVFSIGCLWAVWPGSSACRRVQSYIHEHVSLPVHHAVVSGLVVGVALLGIYLAIGLVTVIVWTIMNHDAMGTMFTLLQVRTWSRFFICIMSLAWLPNLAIWAMAWLFGASFSIGSIATFTLWNGSATGLPALPVFALFPQAVESSGLRTFYVLIPCIVSVLVGIVALTYRRAFPMWRVARNTAQSLQQRLLAFAYPAGALCIAVVLVSLAASIIFVLADGSLGTHRLRTVGAPVAQSTQALAKPTAIGLFAVWMVALVAVALAYAIRGAASRHHSEQVSESVHEDHASERDASKDHDEQKSSAKVRTAQSSGALHVNSESPNDTPHAPSASHRVVRSASHAKENQNDHEPTTTTGFGIGIS</sequence>
<feature type="compositionally biased region" description="Basic and acidic residues" evidence="1">
    <location>
        <begin position="476"/>
        <end position="486"/>
    </location>
</feature>
<feature type="region of interest" description="Disordered" evidence="1">
    <location>
        <begin position="410"/>
        <end position="497"/>
    </location>
</feature>
<keyword evidence="4" id="KW-1185">Reference proteome</keyword>
<feature type="transmembrane region" description="Helical" evidence="2">
    <location>
        <begin position="382"/>
        <end position="402"/>
    </location>
</feature>
<organism evidence="3 4">
    <name type="scientific">Bifidobacterium magnum</name>
    <dbReference type="NCBI Taxonomy" id="1692"/>
    <lineage>
        <taxon>Bacteria</taxon>
        <taxon>Bacillati</taxon>
        <taxon>Actinomycetota</taxon>
        <taxon>Actinomycetes</taxon>
        <taxon>Bifidobacteriales</taxon>
        <taxon>Bifidobacteriaceae</taxon>
        <taxon>Bifidobacterium</taxon>
    </lineage>
</organism>
<feature type="compositionally biased region" description="Basic and acidic residues" evidence="1">
    <location>
        <begin position="410"/>
        <end position="437"/>
    </location>
</feature>
<dbReference type="InterPro" id="IPR045931">
    <property type="entry name" value="DUF6350"/>
</dbReference>
<keyword evidence="2" id="KW-1133">Transmembrane helix</keyword>